<dbReference type="Gene3D" id="3.90.1280.10">
    <property type="entry name" value="HSP33 redox switch-like"/>
    <property type="match status" value="1"/>
</dbReference>
<evidence type="ECO:0000256" key="5">
    <source>
        <dbReference type="ARBA" id="ARBA00023284"/>
    </source>
</evidence>
<accession>A0A424W3C7</accession>
<dbReference type="Proteomes" id="UP000285324">
    <property type="component" value="Unassembled WGS sequence"/>
</dbReference>
<keyword evidence="3 6" id="KW-1015">Disulfide bond</keyword>
<dbReference type="RefSeq" id="WP_059374681.1">
    <property type="nucleotide sequence ID" value="NZ_CP061008.1"/>
</dbReference>
<dbReference type="Pfam" id="PF01430">
    <property type="entry name" value="HSP33"/>
    <property type="match status" value="1"/>
</dbReference>
<evidence type="ECO:0000256" key="4">
    <source>
        <dbReference type="ARBA" id="ARBA00023186"/>
    </source>
</evidence>
<dbReference type="GO" id="GO:0042026">
    <property type="term" value="P:protein refolding"/>
    <property type="evidence" value="ECO:0007669"/>
    <property type="project" value="TreeGrafter"/>
</dbReference>
<reference evidence="7 8" key="1">
    <citation type="submission" date="2018-08" db="EMBL/GenBank/DDBJ databases">
        <title>Achromobacter xylosoxidans Genome sequencing and assembly.</title>
        <authorList>
            <person name="Wang R."/>
            <person name="Rensing C."/>
            <person name="Li Y."/>
        </authorList>
    </citation>
    <scope>NUCLEOTIDE SEQUENCE [LARGE SCALE GENOMIC DNA]</scope>
    <source>
        <strain evidence="7 8">GD003A</strain>
    </source>
</reference>
<dbReference type="InterPro" id="IPR016153">
    <property type="entry name" value="Heat_shock_Hsp33_N"/>
</dbReference>
<dbReference type="OrthoDB" id="9793753at2"/>
<dbReference type="Gene3D" id="3.55.30.10">
    <property type="entry name" value="Hsp33 domain"/>
    <property type="match status" value="1"/>
</dbReference>
<keyword evidence="4 6" id="KW-0143">Chaperone</keyword>
<dbReference type="GO" id="GO:0051082">
    <property type="term" value="F:unfolded protein binding"/>
    <property type="evidence" value="ECO:0007669"/>
    <property type="project" value="UniProtKB-UniRule"/>
</dbReference>
<dbReference type="PIRSF" id="PIRSF005261">
    <property type="entry name" value="Heat_shock_Hsp33"/>
    <property type="match status" value="1"/>
</dbReference>
<sequence length="309" mass="33908">MTDQLKKYLTEDRSVRIQAVRLDATWKAVQANHDYPPAITHLLGELVAASTLLAANIKFDGSLVLQIQGDGPIALLVVECRNDLSLRATVKMREGHEVPSDGNMQSLLNPGGNGRFIVVLDPQRKLPGQQAYQGIVPLQGDTVAEALQHYMKASEQLDTRLWLAADADHATGMLIQRLPYHGGSDAPALTEQNAAETWDRACALAGTIKRDELLATDIDTLIHRLFWEETLVAFDPLAVRWHCPCTRERVASMLRTLGQEEINSILAERGQVDVACDFCGKPYKFDSVDCATLFSSGTAPSADEPPTVH</sequence>
<protein>
    <recommendedName>
        <fullName evidence="6">33 kDa chaperonin</fullName>
    </recommendedName>
    <alternativeName>
        <fullName evidence="6">Heat shock protein 33 homolog</fullName>
        <shortName evidence="6">HSP33</shortName>
    </alternativeName>
</protein>
<comment type="similarity">
    <text evidence="6">Belongs to the HSP33 family.</text>
</comment>
<dbReference type="SUPFAM" id="SSF64397">
    <property type="entry name" value="Hsp33 domain"/>
    <property type="match status" value="1"/>
</dbReference>
<dbReference type="InterPro" id="IPR023212">
    <property type="entry name" value="Hsp33_helix_hairpin_bin_dom_sf"/>
</dbReference>
<evidence type="ECO:0000256" key="3">
    <source>
        <dbReference type="ARBA" id="ARBA00023157"/>
    </source>
</evidence>
<dbReference type="NCBIfam" id="NF001033">
    <property type="entry name" value="PRK00114.1"/>
    <property type="match status" value="1"/>
</dbReference>
<evidence type="ECO:0000256" key="2">
    <source>
        <dbReference type="ARBA" id="ARBA00022833"/>
    </source>
</evidence>
<evidence type="ECO:0000313" key="7">
    <source>
        <dbReference type="EMBL" id="RPJ87763.1"/>
    </source>
</evidence>
<dbReference type="GO" id="GO:0044183">
    <property type="term" value="F:protein folding chaperone"/>
    <property type="evidence" value="ECO:0007669"/>
    <property type="project" value="TreeGrafter"/>
</dbReference>
<feature type="disulfide bond" description="Redox-active" evidence="6">
    <location>
        <begin position="243"/>
        <end position="245"/>
    </location>
</feature>
<evidence type="ECO:0000256" key="6">
    <source>
        <dbReference type="HAMAP-Rule" id="MF_00117"/>
    </source>
</evidence>
<organism evidence="7 8">
    <name type="scientific">Alcaligenes xylosoxydans xylosoxydans</name>
    <name type="common">Achromobacter xylosoxidans</name>
    <dbReference type="NCBI Taxonomy" id="85698"/>
    <lineage>
        <taxon>Bacteria</taxon>
        <taxon>Pseudomonadati</taxon>
        <taxon>Pseudomonadota</taxon>
        <taxon>Betaproteobacteria</taxon>
        <taxon>Burkholderiales</taxon>
        <taxon>Alcaligenaceae</taxon>
        <taxon>Achromobacter</taxon>
    </lineage>
</organism>
<dbReference type="CDD" id="cd00498">
    <property type="entry name" value="Hsp33"/>
    <property type="match status" value="1"/>
</dbReference>
<dbReference type="SUPFAM" id="SSF118352">
    <property type="entry name" value="HSP33 redox switch-like"/>
    <property type="match status" value="1"/>
</dbReference>
<comment type="subcellular location">
    <subcellularLocation>
        <location evidence="6">Cytoplasm</location>
    </subcellularLocation>
</comment>
<keyword evidence="1 6" id="KW-0963">Cytoplasm</keyword>
<dbReference type="PANTHER" id="PTHR30111:SF1">
    <property type="entry name" value="33 KDA CHAPERONIN"/>
    <property type="match status" value="1"/>
</dbReference>
<dbReference type="Gene3D" id="1.10.287.480">
    <property type="entry name" value="helix hairpin bin"/>
    <property type="match status" value="1"/>
</dbReference>
<feature type="disulfide bond" description="Redox-active" evidence="6">
    <location>
        <begin position="276"/>
        <end position="279"/>
    </location>
</feature>
<proteinExistence type="inferred from homology"/>
<dbReference type="InterPro" id="IPR000397">
    <property type="entry name" value="Heat_shock_Hsp33"/>
</dbReference>
<dbReference type="HAMAP" id="MF_00117">
    <property type="entry name" value="HslO"/>
    <property type="match status" value="1"/>
</dbReference>
<comment type="function">
    <text evidence="6">Redox regulated molecular chaperone. Protects both thermally unfolding and oxidatively damaged proteins from irreversible aggregation. Plays an important role in the bacterial defense system toward oxidative stress.</text>
</comment>
<dbReference type="AlphaFoldDB" id="A0A424W3C7"/>
<dbReference type="InterPro" id="IPR016154">
    <property type="entry name" value="Heat_shock_Hsp33_C"/>
</dbReference>
<dbReference type="GO" id="GO:0005737">
    <property type="term" value="C:cytoplasm"/>
    <property type="evidence" value="ECO:0007669"/>
    <property type="project" value="UniProtKB-SubCell"/>
</dbReference>
<keyword evidence="2 6" id="KW-0862">Zinc</keyword>
<dbReference type="EMBL" id="QVXO01000105">
    <property type="protein sequence ID" value="RPJ87763.1"/>
    <property type="molecule type" value="Genomic_DNA"/>
</dbReference>
<comment type="PTM">
    <text evidence="6">Under oxidizing conditions two disulfide bonds are formed involving the reactive cysteines. Under reducing conditions zinc is bound to the reactive cysteines and the protein is inactive.</text>
</comment>
<dbReference type="PANTHER" id="PTHR30111">
    <property type="entry name" value="33 KDA CHAPERONIN"/>
    <property type="match status" value="1"/>
</dbReference>
<keyword evidence="5 6" id="KW-0676">Redox-active center</keyword>
<evidence type="ECO:0000256" key="1">
    <source>
        <dbReference type="ARBA" id="ARBA00022490"/>
    </source>
</evidence>
<comment type="caution">
    <text evidence="7">The sequence shown here is derived from an EMBL/GenBank/DDBJ whole genome shotgun (WGS) entry which is preliminary data.</text>
</comment>
<name>A0A424W3C7_ALCXX</name>
<gene>
    <name evidence="6 7" type="primary">hslO</name>
    <name evidence="7" type="ORF">DY367_31240</name>
</gene>
<evidence type="ECO:0000313" key="8">
    <source>
        <dbReference type="Proteomes" id="UP000285324"/>
    </source>
</evidence>